<proteinExistence type="predicted"/>
<evidence type="ECO:0000313" key="1">
    <source>
        <dbReference type="EMBL" id="UOQ68638.1"/>
    </source>
</evidence>
<name>A0ABY4GCH2_9BACT</name>
<accession>A0ABY4GCH2</accession>
<reference evidence="1" key="1">
    <citation type="submission" date="2022-04" db="EMBL/GenBank/DDBJ databases">
        <title>Hymenobacter sp. isolated from the air.</title>
        <authorList>
            <person name="Won M."/>
            <person name="Lee C.-M."/>
            <person name="Woen H.-Y."/>
            <person name="Kwon S.-W."/>
        </authorList>
    </citation>
    <scope>NUCLEOTIDE SEQUENCE</scope>
    <source>
        <strain evidence="1">5420S-77</strain>
        <plasmid evidence="1">unnamed1</plasmid>
    </source>
</reference>
<dbReference type="Proteomes" id="UP000830401">
    <property type="component" value="Plasmid unnamed1"/>
</dbReference>
<keyword evidence="1" id="KW-0614">Plasmid</keyword>
<dbReference type="EMBL" id="CP095062">
    <property type="protein sequence ID" value="UOQ68638.1"/>
    <property type="molecule type" value="Genomic_DNA"/>
</dbReference>
<protein>
    <submittedName>
        <fullName evidence="1">Uncharacterized protein</fullName>
    </submittedName>
</protein>
<geneLocation type="plasmid" evidence="1 2">
    <name>unnamed1</name>
</geneLocation>
<sequence length="79" mass="8856">MLRVIVKRTIGINTGLLKPDKKAEAFYVAQIKKKLQDVQCTAHGTRPHIHLLPELGGYSVSLENECCAPFSDLCLRKLH</sequence>
<dbReference type="RefSeq" id="WP_245126040.1">
    <property type="nucleotide sequence ID" value="NZ_CP095062.1"/>
</dbReference>
<keyword evidence="2" id="KW-1185">Reference proteome</keyword>
<organism evidence="1 2">
    <name type="scientific">Hymenobacter volaticus</name>
    <dbReference type="NCBI Taxonomy" id="2932254"/>
    <lineage>
        <taxon>Bacteria</taxon>
        <taxon>Pseudomonadati</taxon>
        <taxon>Bacteroidota</taxon>
        <taxon>Cytophagia</taxon>
        <taxon>Cytophagales</taxon>
        <taxon>Hymenobacteraceae</taxon>
        <taxon>Hymenobacter</taxon>
    </lineage>
</organism>
<gene>
    <name evidence="1" type="ORF">MUN86_24365</name>
</gene>
<evidence type="ECO:0000313" key="2">
    <source>
        <dbReference type="Proteomes" id="UP000830401"/>
    </source>
</evidence>